<reference evidence="1" key="1">
    <citation type="submission" date="2023-04" db="EMBL/GenBank/DDBJ databases">
        <title>Phytophthora fragariaefolia NBRC 109709.</title>
        <authorList>
            <person name="Ichikawa N."/>
            <person name="Sato H."/>
            <person name="Tonouchi N."/>
        </authorList>
    </citation>
    <scope>NUCLEOTIDE SEQUENCE</scope>
    <source>
        <strain evidence="1">NBRC 109709</strain>
    </source>
</reference>
<protein>
    <submittedName>
        <fullName evidence="1">Unnamed protein product</fullName>
    </submittedName>
</protein>
<dbReference type="Proteomes" id="UP001165121">
    <property type="component" value="Unassembled WGS sequence"/>
</dbReference>
<sequence>MESGDTIRNNTKVRMEIIVEYGACYGCITGKLSLTSSKLKGSGSVIQLHPSSYYKALKARKAGRGVRLDITRHEVKKGYKKAQGGSIWSKVWGGIKSAFKFAKDTGVLNKLADAAVGPASAYTGNPGAVMAARQGLKSLTGIGVYDSDSDVEKEGGRVTMDEVKRGEKRALSYAQRKGILTDVVDFGEKYLLSKATKPEPQGQSVRFPSLKGYLGYGNQSTISTVGVLTEVAIGSTGVYNTQEYLLINGNGSNYLDGSYTRMCSFYGSNVTPAWFRIEVSNGSKTVSTSATWIGNNSDTDRRFGTNNSTYGICLGGTNRGRWGFGTTSPAYGLHNALRVSTIIDPVRSSKDFRKLYDYVADAMSKVEPLLFRYKSDDDTIPLQLGNKAQDLIRAGLVHCINFAPNEDMHVEDPEVDTESIQYSVDYSKMFCLLHKLVHKQQREIDEMKSRISDLL</sequence>
<evidence type="ECO:0000313" key="2">
    <source>
        <dbReference type="Proteomes" id="UP001165121"/>
    </source>
</evidence>
<keyword evidence="2" id="KW-1185">Reference proteome</keyword>
<name>A0A9W6Y4F6_9STRA</name>
<evidence type="ECO:0000313" key="1">
    <source>
        <dbReference type="EMBL" id="GMF55389.1"/>
    </source>
</evidence>
<gene>
    <name evidence="1" type="ORF">Pfra01_002332500</name>
</gene>
<comment type="caution">
    <text evidence="1">The sequence shown here is derived from an EMBL/GenBank/DDBJ whole genome shotgun (WGS) entry which is preliminary data.</text>
</comment>
<dbReference type="OrthoDB" id="10250504at2759"/>
<dbReference type="EMBL" id="BSXT01003711">
    <property type="protein sequence ID" value="GMF55389.1"/>
    <property type="molecule type" value="Genomic_DNA"/>
</dbReference>
<accession>A0A9W6Y4F6</accession>
<dbReference type="AlphaFoldDB" id="A0A9W6Y4F6"/>
<organism evidence="1 2">
    <name type="scientific">Phytophthora fragariaefolia</name>
    <dbReference type="NCBI Taxonomy" id="1490495"/>
    <lineage>
        <taxon>Eukaryota</taxon>
        <taxon>Sar</taxon>
        <taxon>Stramenopiles</taxon>
        <taxon>Oomycota</taxon>
        <taxon>Peronosporomycetes</taxon>
        <taxon>Peronosporales</taxon>
        <taxon>Peronosporaceae</taxon>
        <taxon>Phytophthora</taxon>
    </lineage>
</organism>
<proteinExistence type="predicted"/>